<dbReference type="InterPro" id="IPR026467">
    <property type="entry name" value="Ser/Gly_Cys_C_dom"/>
</dbReference>
<evidence type="ECO:0000313" key="2">
    <source>
        <dbReference type="EMBL" id="QXJ20551.1"/>
    </source>
</evidence>
<organism evidence="2 3">
    <name type="scientific">Actinomadura graeca</name>
    <dbReference type="NCBI Taxonomy" id="2750812"/>
    <lineage>
        <taxon>Bacteria</taxon>
        <taxon>Bacillati</taxon>
        <taxon>Actinomycetota</taxon>
        <taxon>Actinomycetes</taxon>
        <taxon>Streptosporangiales</taxon>
        <taxon>Thermomonosporaceae</taxon>
        <taxon>Actinomadura</taxon>
    </lineage>
</organism>
<proteinExistence type="predicted"/>
<evidence type="ECO:0000256" key="1">
    <source>
        <dbReference type="SAM" id="MobiDB-lite"/>
    </source>
</evidence>
<gene>
    <name evidence="2" type="ORF">AGRA3207_001281</name>
</gene>
<reference evidence="2" key="1">
    <citation type="submission" date="2020-07" db="EMBL/GenBank/DDBJ databases">
        <authorList>
            <person name="Tarantini F.S."/>
            <person name="Hong K.W."/>
            <person name="Chan K.G."/>
        </authorList>
    </citation>
    <scope>NUCLEOTIDE SEQUENCE</scope>
    <source>
        <strain evidence="2">32-07</strain>
    </source>
</reference>
<keyword evidence="3" id="KW-1185">Reference proteome</keyword>
<evidence type="ECO:0000313" key="3">
    <source>
        <dbReference type="Proteomes" id="UP001049518"/>
    </source>
</evidence>
<dbReference type="NCBIfam" id="TIGR04222">
    <property type="entry name" value="near_uncomplex"/>
    <property type="match status" value="1"/>
</dbReference>
<name>A0ABX8QPF0_9ACTN</name>
<dbReference type="Proteomes" id="UP001049518">
    <property type="component" value="Chromosome"/>
</dbReference>
<feature type="region of interest" description="Disordered" evidence="1">
    <location>
        <begin position="143"/>
        <end position="181"/>
    </location>
</feature>
<feature type="compositionally biased region" description="Polar residues" evidence="1">
    <location>
        <begin position="170"/>
        <end position="181"/>
    </location>
</feature>
<protein>
    <submittedName>
        <fullName evidence="2">TIGR04222 domain-containing membrane protein</fullName>
    </submittedName>
</protein>
<feature type="compositionally biased region" description="Basic and acidic residues" evidence="1">
    <location>
        <begin position="143"/>
        <end position="153"/>
    </location>
</feature>
<dbReference type="EMBL" id="CP059572">
    <property type="protein sequence ID" value="QXJ20551.1"/>
    <property type="molecule type" value="Genomic_DNA"/>
</dbReference>
<dbReference type="RefSeq" id="WP_231333627.1">
    <property type="nucleotide sequence ID" value="NZ_CP059572.1"/>
</dbReference>
<accession>A0ABX8QPF0</accession>
<sequence length="181" mass="19035">MSELSPYEIAFLSGGPTRVAQTALLALYESDRIRVSRGTHRVEVLPREPEDLHPVQAAVIDQVPGTGRLLGAVLEAVAAAPEVRAVADALVSGGLLRAGLRGALRPTGEGKALRRGFETSPGEGDVLRLAALGPEGVQDAKMREILSTDDPKPVKMPKKPKGGHRDLDSSGLSDTQYSAGL</sequence>